<keyword evidence="3" id="KW-1185">Reference proteome</keyword>
<organism evidence="2 3">
    <name type="scientific">Epilithonimonas pallida</name>
    <dbReference type="NCBI Taxonomy" id="373671"/>
    <lineage>
        <taxon>Bacteria</taxon>
        <taxon>Pseudomonadati</taxon>
        <taxon>Bacteroidota</taxon>
        <taxon>Flavobacteriia</taxon>
        <taxon>Flavobacteriales</taxon>
        <taxon>Weeksellaceae</taxon>
        <taxon>Chryseobacterium group</taxon>
        <taxon>Epilithonimonas</taxon>
    </lineage>
</organism>
<evidence type="ECO:0000313" key="3">
    <source>
        <dbReference type="Proteomes" id="UP001158050"/>
    </source>
</evidence>
<sequence length="258" mass="28987">MKPKSNGFQKADDINLYYEIYGVGKPLVLIHGGGSSGFYDFEETIKRLEDDFQLIVIDLQNHGKSEHRNIAETFEQDARDIMAVLEKLNIIKASFFGFSNGATTVLQIGHLFPDNVEKMVAASGVTKRNGMIDGFFEGMSKASVENIMQKLKDNFLKINPDDRLLKNMFEKDSQRMINFQDIDDEVLKSIKSPVSLIAGDKDVIKVQHIAEMNQLIPDSKVMILPAGHGNYMMADENGNADTELIDFTISQIKKFLNS</sequence>
<dbReference type="Gene3D" id="3.40.50.1820">
    <property type="entry name" value="alpha/beta hydrolase"/>
    <property type="match status" value="1"/>
</dbReference>
<dbReference type="SUPFAM" id="SSF53474">
    <property type="entry name" value="alpha/beta-Hydrolases"/>
    <property type="match status" value="1"/>
</dbReference>
<dbReference type="Proteomes" id="UP001158050">
    <property type="component" value="Unassembled WGS sequence"/>
</dbReference>
<dbReference type="PANTHER" id="PTHR46331:SF2">
    <property type="entry name" value="VALACYCLOVIR HYDROLASE"/>
    <property type="match status" value="1"/>
</dbReference>
<gene>
    <name evidence="2" type="ORF">SAMN05421679_11015</name>
</gene>
<name>A0ABY1R850_9FLAO</name>
<evidence type="ECO:0000259" key="1">
    <source>
        <dbReference type="Pfam" id="PF00561"/>
    </source>
</evidence>
<protein>
    <submittedName>
        <fullName evidence="2">Pimeloyl-ACP methyl ester carboxylesterase</fullName>
    </submittedName>
</protein>
<dbReference type="PANTHER" id="PTHR46331">
    <property type="entry name" value="VALACYCLOVIR HYDROLASE"/>
    <property type="match status" value="1"/>
</dbReference>
<feature type="domain" description="AB hydrolase-1" evidence="1">
    <location>
        <begin position="25"/>
        <end position="124"/>
    </location>
</feature>
<dbReference type="EMBL" id="FXUO01000010">
    <property type="protein sequence ID" value="SMP96761.1"/>
    <property type="molecule type" value="Genomic_DNA"/>
</dbReference>
<accession>A0ABY1R850</accession>
<dbReference type="InterPro" id="IPR000073">
    <property type="entry name" value="AB_hydrolase_1"/>
</dbReference>
<dbReference type="Pfam" id="PF00561">
    <property type="entry name" value="Abhydrolase_1"/>
    <property type="match status" value="1"/>
</dbReference>
<dbReference type="InterPro" id="IPR029058">
    <property type="entry name" value="AB_hydrolase_fold"/>
</dbReference>
<reference evidence="2 3" key="1">
    <citation type="submission" date="2017-05" db="EMBL/GenBank/DDBJ databases">
        <authorList>
            <person name="Varghese N."/>
            <person name="Submissions S."/>
        </authorList>
    </citation>
    <scope>NUCLEOTIDE SEQUENCE [LARGE SCALE GENOMIC DNA]</scope>
    <source>
        <strain evidence="2 3">DSM 18015</strain>
    </source>
</reference>
<proteinExistence type="predicted"/>
<comment type="caution">
    <text evidence="2">The sequence shown here is derived from an EMBL/GenBank/DDBJ whole genome shotgun (WGS) entry which is preliminary data.</text>
</comment>
<dbReference type="RefSeq" id="WP_283417929.1">
    <property type="nucleotide sequence ID" value="NZ_FXUO01000010.1"/>
</dbReference>
<evidence type="ECO:0000313" key="2">
    <source>
        <dbReference type="EMBL" id="SMP96761.1"/>
    </source>
</evidence>